<evidence type="ECO:0000313" key="8">
    <source>
        <dbReference type="EMBL" id="KSV18463.1"/>
    </source>
</evidence>
<protein>
    <submittedName>
        <fullName evidence="8">ABC transporter permease</fullName>
    </submittedName>
</protein>
<keyword evidence="5 6" id="KW-0472">Membrane</keyword>
<name>A0A0V8M3X2_9CHLR</name>
<dbReference type="EMBL" id="JGYD01000011">
    <property type="protein sequence ID" value="KSV18463.1"/>
    <property type="molecule type" value="Genomic_DNA"/>
</dbReference>
<feature type="transmembrane region" description="Helical" evidence="6">
    <location>
        <begin position="211"/>
        <end position="237"/>
    </location>
</feature>
<dbReference type="GO" id="GO:0005886">
    <property type="term" value="C:plasma membrane"/>
    <property type="evidence" value="ECO:0007669"/>
    <property type="project" value="UniProtKB-SubCell"/>
</dbReference>
<dbReference type="AlphaFoldDB" id="A0A0V8M3X2"/>
<evidence type="ECO:0000256" key="6">
    <source>
        <dbReference type="SAM" id="Phobius"/>
    </source>
</evidence>
<feature type="transmembrane region" description="Helical" evidence="6">
    <location>
        <begin position="21"/>
        <end position="41"/>
    </location>
</feature>
<dbReference type="InterPro" id="IPR013525">
    <property type="entry name" value="ABC2_TM"/>
</dbReference>
<feature type="transmembrane region" description="Helical" evidence="6">
    <location>
        <begin position="169"/>
        <end position="190"/>
    </location>
</feature>
<comment type="subcellular location">
    <subcellularLocation>
        <location evidence="1">Cell membrane</location>
        <topology evidence="1">Multi-pass membrane protein</topology>
    </subcellularLocation>
</comment>
<evidence type="ECO:0000259" key="7">
    <source>
        <dbReference type="Pfam" id="PF12698"/>
    </source>
</evidence>
<organism evidence="8 9">
    <name type="scientific">Dehalococcoides mccartyi</name>
    <dbReference type="NCBI Taxonomy" id="61435"/>
    <lineage>
        <taxon>Bacteria</taxon>
        <taxon>Bacillati</taxon>
        <taxon>Chloroflexota</taxon>
        <taxon>Dehalococcoidia</taxon>
        <taxon>Dehalococcoidales</taxon>
        <taxon>Dehalococcoidaceae</taxon>
        <taxon>Dehalococcoides</taxon>
    </lineage>
</organism>
<keyword evidence="2" id="KW-1003">Cell membrane</keyword>
<evidence type="ECO:0000256" key="3">
    <source>
        <dbReference type="ARBA" id="ARBA00022692"/>
    </source>
</evidence>
<dbReference type="InterPro" id="IPR051449">
    <property type="entry name" value="ABC-2_transporter_component"/>
</dbReference>
<sequence length="352" mass="38296">MNFRIIKALLKKDFSLFLQNRFYMLMTIVGLVFYIIIFFIMPNKVDEQLKAGIYAPVMPPAFSVLVADPANSLSSYDSLEDAKTAVENGDTQAVIALPEDIMQVWASGGKPEIDIYYSSSAPLELRDAIISLVKELSYIQTGQSITFDTNEQVMGQDMLGEQIPMRNRMVPLLAIFILMMEILSLASLIAEENEQGTARALLVTPMSVPELFAAKGIIGVGMALGQVVLFMLLVGGFSSQPLITLSVLILGSLMVTGLGFLLASLTKSLMSVTAWGMLLFIILAIPGMGIMFPGLISSWAKVIPSYYLTDTVNRVVNYGADLSVVGGNLLILLGFTAVIVAAGIVVLRRRYQ</sequence>
<dbReference type="RefSeq" id="WP_058292393.1">
    <property type="nucleotide sequence ID" value="NZ_JGYD01000011.1"/>
</dbReference>
<evidence type="ECO:0000256" key="2">
    <source>
        <dbReference type="ARBA" id="ARBA00022475"/>
    </source>
</evidence>
<reference evidence="8 9" key="1">
    <citation type="journal article" date="2015" name="Sci. Rep.">
        <title>A comparative genomics and reductive dehalogenase gene transcription study of two chloroethene-respiring bacteria, Dehalococcoides mccartyi strains MB and 11a.</title>
        <authorList>
            <person name="Low A."/>
            <person name="Shen Z."/>
            <person name="Cheng D."/>
            <person name="Rogers M.J."/>
            <person name="Lee P.K."/>
            <person name="He J."/>
        </authorList>
    </citation>
    <scope>NUCLEOTIDE SEQUENCE [LARGE SCALE GENOMIC DNA]</scope>
    <source>
        <strain evidence="8 9">MB</strain>
    </source>
</reference>
<accession>A0A0V8M3X2</accession>
<dbReference type="Proteomes" id="UP000053577">
    <property type="component" value="Unassembled WGS sequence"/>
</dbReference>
<feature type="domain" description="ABC-2 type transporter transmembrane" evidence="7">
    <location>
        <begin position="22"/>
        <end position="344"/>
    </location>
</feature>
<evidence type="ECO:0000256" key="4">
    <source>
        <dbReference type="ARBA" id="ARBA00022989"/>
    </source>
</evidence>
<gene>
    <name evidence="8" type="ORF">DA01_03405</name>
</gene>
<proteinExistence type="predicted"/>
<evidence type="ECO:0000256" key="1">
    <source>
        <dbReference type="ARBA" id="ARBA00004651"/>
    </source>
</evidence>
<keyword evidence="3 6" id="KW-0812">Transmembrane</keyword>
<feature type="transmembrane region" description="Helical" evidence="6">
    <location>
        <begin position="243"/>
        <end position="265"/>
    </location>
</feature>
<dbReference type="GO" id="GO:0140359">
    <property type="term" value="F:ABC-type transporter activity"/>
    <property type="evidence" value="ECO:0007669"/>
    <property type="project" value="InterPro"/>
</dbReference>
<dbReference type="PATRIC" id="fig|61435.5.peg.682"/>
<keyword evidence="4 6" id="KW-1133">Transmembrane helix</keyword>
<dbReference type="PANTHER" id="PTHR30294">
    <property type="entry name" value="MEMBRANE COMPONENT OF ABC TRANSPORTER YHHJ-RELATED"/>
    <property type="match status" value="1"/>
</dbReference>
<comment type="caution">
    <text evidence="8">The sequence shown here is derived from an EMBL/GenBank/DDBJ whole genome shotgun (WGS) entry which is preliminary data.</text>
</comment>
<feature type="transmembrane region" description="Helical" evidence="6">
    <location>
        <begin position="322"/>
        <end position="347"/>
    </location>
</feature>
<dbReference type="eggNOG" id="COG1668">
    <property type="taxonomic scope" value="Bacteria"/>
</dbReference>
<dbReference type="PANTHER" id="PTHR30294:SF29">
    <property type="entry name" value="MULTIDRUG ABC TRANSPORTER PERMEASE YBHS-RELATED"/>
    <property type="match status" value="1"/>
</dbReference>
<feature type="transmembrane region" description="Helical" evidence="6">
    <location>
        <begin position="277"/>
        <end position="302"/>
    </location>
</feature>
<dbReference type="Pfam" id="PF12698">
    <property type="entry name" value="ABC2_membrane_3"/>
    <property type="match status" value="1"/>
</dbReference>
<dbReference type="OrthoDB" id="5243783at2"/>
<evidence type="ECO:0000313" key="9">
    <source>
        <dbReference type="Proteomes" id="UP000053577"/>
    </source>
</evidence>
<evidence type="ECO:0000256" key="5">
    <source>
        <dbReference type="ARBA" id="ARBA00023136"/>
    </source>
</evidence>